<dbReference type="PANTHER" id="PTHR10668:SF105">
    <property type="entry name" value="DEHYDROGENASE-RELATED"/>
    <property type="match status" value="1"/>
</dbReference>
<accession>A0ABT5U1N5</accession>
<sequence>MSPGREQHDVVVVGAGPNGLAGAVTMARAGLDVVVLEEQPTAGGGARTAGLGLGEGVVHDLCSAVHPMALASPFFREFDLATRGVELTSPEISYAQPMDGGQAGVAYRDLERTVEHLGEDGPAWRALLGPLVAEPETVTAVAMGDKRSVPREVLNPAGLRAAAAFGAAVLEQGSGLWSARFRGNVAPALLTGVAAHSTAPLPSLAAAGTSLLLAAHAHGVGWPIPTGGSQAIVDALVADLRTHGGEVRTGTPVRTWRQLPRARAYLFDTTPRALVQIWGERMPPGVRAGLERFQYGNAAAKVDFVLSGPVPWTNADVARAGTVHVGGTRQEVARAEAQVAAGRHAESPLMLVSDPALTVPSREVSGLRPLWTYAHVPAGSTVDMTEAVTAQLERFAPGFRDVVVAARCIPAAEMSAHNANYVDGDIAAGAISMWRMVARPRAAWDPFTGGVPGVYLCSSSTTPGPGVHGMGGWSAARRALRDRFGIRRSPDLSPGI</sequence>
<gene>
    <name evidence="1" type="ORF">PU560_11265</name>
</gene>
<dbReference type="InterPro" id="IPR036188">
    <property type="entry name" value="FAD/NAD-bd_sf"/>
</dbReference>
<dbReference type="PANTHER" id="PTHR10668">
    <property type="entry name" value="PHYTOENE DEHYDROGENASE"/>
    <property type="match status" value="1"/>
</dbReference>
<organism evidence="1 2">
    <name type="scientific">Georgenia halotolerans</name>
    <dbReference type="NCBI Taxonomy" id="3028317"/>
    <lineage>
        <taxon>Bacteria</taxon>
        <taxon>Bacillati</taxon>
        <taxon>Actinomycetota</taxon>
        <taxon>Actinomycetes</taxon>
        <taxon>Micrococcales</taxon>
        <taxon>Bogoriellaceae</taxon>
        <taxon>Georgenia</taxon>
    </lineage>
</organism>
<dbReference type="Proteomes" id="UP001165561">
    <property type="component" value="Unassembled WGS sequence"/>
</dbReference>
<dbReference type="Gene3D" id="3.50.50.60">
    <property type="entry name" value="FAD/NAD(P)-binding domain"/>
    <property type="match status" value="2"/>
</dbReference>
<evidence type="ECO:0000313" key="1">
    <source>
        <dbReference type="EMBL" id="MDD9207041.1"/>
    </source>
</evidence>
<dbReference type="EMBL" id="JARACI010001032">
    <property type="protein sequence ID" value="MDD9207041.1"/>
    <property type="molecule type" value="Genomic_DNA"/>
</dbReference>
<evidence type="ECO:0000313" key="2">
    <source>
        <dbReference type="Proteomes" id="UP001165561"/>
    </source>
</evidence>
<comment type="caution">
    <text evidence="1">The sequence shown here is derived from an EMBL/GenBank/DDBJ whole genome shotgun (WGS) entry which is preliminary data.</text>
</comment>
<reference evidence="1" key="1">
    <citation type="submission" date="2023-02" db="EMBL/GenBank/DDBJ databases">
        <title>Georgenia sp.10Sc9-8, isolated from a soil sample collected from the Taklamakan desert.</title>
        <authorList>
            <person name="Liu S."/>
        </authorList>
    </citation>
    <scope>NUCLEOTIDE SEQUENCE</scope>
    <source>
        <strain evidence="1">10Sc9-8</strain>
    </source>
</reference>
<keyword evidence="2" id="KW-1185">Reference proteome</keyword>
<name>A0ABT5U1N5_9MICO</name>
<proteinExistence type="predicted"/>
<dbReference type="PRINTS" id="PR00419">
    <property type="entry name" value="ADXRDTASE"/>
</dbReference>
<protein>
    <submittedName>
        <fullName evidence="1">NAD(P)/FAD-dependent oxidoreductase</fullName>
    </submittedName>
</protein>
<dbReference type="Pfam" id="PF13450">
    <property type="entry name" value="NAD_binding_8"/>
    <property type="match status" value="1"/>
</dbReference>
<dbReference type="SUPFAM" id="SSF51905">
    <property type="entry name" value="FAD/NAD(P)-binding domain"/>
    <property type="match status" value="1"/>
</dbReference>